<dbReference type="AlphaFoldDB" id="A0A067SJW0"/>
<dbReference type="STRING" id="685588.A0A067SJW0"/>
<evidence type="ECO:0000259" key="2">
    <source>
        <dbReference type="PROSITE" id="PS50837"/>
    </source>
</evidence>
<dbReference type="InterPro" id="IPR027417">
    <property type="entry name" value="P-loop_NTPase"/>
</dbReference>
<proteinExistence type="predicted"/>
<dbReference type="OrthoDB" id="5424155at2759"/>
<dbReference type="EMBL" id="KL142394">
    <property type="protein sequence ID" value="KDR71196.1"/>
    <property type="molecule type" value="Genomic_DNA"/>
</dbReference>
<dbReference type="PROSITE" id="PS50837">
    <property type="entry name" value="NACHT"/>
    <property type="match status" value="1"/>
</dbReference>
<accession>A0A067SJW0</accession>
<sequence length="274" mass="30722">AFHNSGHRFDPPKCHPKTRLKVLEKIHNWIDGTEHPNEPVMWVNGAAGVGKSAIAQSMAERLAAEKRLLASYFFSRTDPFRNKADSLIPTIAYHAALHIPALKEPITRAITRDPLIFKLSLDAQFSTLLSEPIQNLADSGYFQFPDSPRVIIIDGLDECSVPDAQVAILMAITNALRMARLPLLFLIASRPESHLSGAFTSKSFHGLLSRLTLDESFSPDHDIRIFLEDQFQELKDSHPLRAYLPPSWPLPDILDTLVWKASGQFIYASTVIKY</sequence>
<protein>
    <recommendedName>
        <fullName evidence="2">NACHT domain-containing protein</fullName>
    </recommendedName>
</protein>
<organism evidence="3 4">
    <name type="scientific">Galerina marginata (strain CBS 339.88)</name>
    <dbReference type="NCBI Taxonomy" id="685588"/>
    <lineage>
        <taxon>Eukaryota</taxon>
        <taxon>Fungi</taxon>
        <taxon>Dikarya</taxon>
        <taxon>Basidiomycota</taxon>
        <taxon>Agaricomycotina</taxon>
        <taxon>Agaricomycetes</taxon>
        <taxon>Agaricomycetidae</taxon>
        <taxon>Agaricales</taxon>
        <taxon>Agaricineae</taxon>
        <taxon>Strophariaceae</taxon>
        <taxon>Galerina</taxon>
    </lineage>
</organism>
<dbReference type="InterPro" id="IPR007111">
    <property type="entry name" value="NACHT_NTPase"/>
</dbReference>
<evidence type="ECO:0000313" key="3">
    <source>
        <dbReference type="EMBL" id="KDR71196.1"/>
    </source>
</evidence>
<feature type="non-terminal residue" evidence="3">
    <location>
        <position position="274"/>
    </location>
</feature>
<reference evidence="4" key="1">
    <citation type="journal article" date="2014" name="Proc. Natl. Acad. Sci. U.S.A.">
        <title>Extensive sampling of basidiomycete genomes demonstrates inadequacy of the white-rot/brown-rot paradigm for wood decay fungi.</title>
        <authorList>
            <person name="Riley R."/>
            <person name="Salamov A.A."/>
            <person name="Brown D.W."/>
            <person name="Nagy L.G."/>
            <person name="Floudas D."/>
            <person name="Held B.W."/>
            <person name="Levasseur A."/>
            <person name="Lombard V."/>
            <person name="Morin E."/>
            <person name="Otillar R."/>
            <person name="Lindquist E.A."/>
            <person name="Sun H."/>
            <person name="LaButti K.M."/>
            <person name="Schmutz J."/>
            <person name="Jabbour D."/>
            <person name="Luo H."/>
            <person name="Baker S.E."/>
            <person name="Pisabarro A.G."/>
            <person name="Walton J.D."/>
            <person name="Blanchette R.A."/>
            <person name="Henrissat B."/>
            <person name="Martin F."/>
            <person name="Cullen D."/>
            <person name="Hibbett D.S."/>
            <person name="Grigoriev I.V."/>
        </authorList>
    </citation>
    <scope>NUCLEOTIDE SEQUENCE [LARGE SCALE GENOMIC DNA]</scope>
    <source>
        <strain evidence="4">CBS 339.88</strain>
    </source>
</reference>
<feature type="domain" description="NACHT" evidence="2">
    <location>
        <begin position="39"/>
        <end position="193"/>
    </location>
</feature>
<name>A0A067SJW0_GALM3</name>
<dbReference type="HOGENOM" id="CLU_000288_6_10_1"/>
<dbReference type="Pfam" id="PF24883">
    <property type="entry name" value="NPHP3_N"/>
    <property type="match status" value="1"/>
</dbReference>
<dbReference type="Gene3D" id="3.40.50.300">
    <property type="entry name" value="P-loop containing nucleotide triphosphate hydrolases"/>
    <property type="match status" value="1"/>
</dbReference>
<evidence type="ECO:0000256" key="1">
    <source>
        <dbReference type="ARBA" id="ARBA00022737"/>
    </source>
</evidence>
<gene>
    <name evidence="3" type="ORF">GALMADRAFT_30401</name>
</gene>
<keyword evidence="1" id="KW-0677">Repeat</keyword>
<dbReference type="Proteomes" id="UP000027222">
    <property type="component" value="Unassembled WGS sequence"/>
</dbReference>
<feature type="non-terminal residue" evidence="3">
    <location>
        <position position="1"/>
    </location>
</feature>
<evidence type="ECO:0000313" key="4">
    <source>
        <dbReference type="Proteomes" id="UP000027222"/>
    </source>
</evidence>
<dbReference type="SUPFAM" id="SSF52540">
    <property type="entry name" value="P-loop containing nucleoside triphosphate hydrolases"/>
    <property type="match status" value="1"/>
</dbReference>
<dbReference type="PANTHER" id="PTHR10039">
    <property type="entry name" value="AMELOGENIN"/>
    <property type="match status" value="1"/>
</dbReference>
<dbReference type="PANTHER" id="PTHR10039:SF14">
    <property type="entry name" value="NACHT DOMAIN-CONTAINING PROTEIN"/>
    <property type="match status" value="1"/>
</dbReference>
<dbReference type="InterPro" id="IPR056884">
    <property type="entry name" value="NPHP3-like_N"/>
</dbReference>
<keyword evidence="4" id="KW-1185">Reference proteome</keyword>